<dbReference type="InterPro" id="IPR004089">
    <property type="entry name" value="MCPsignal_dom"/>
</dbReference>
<evidence type="ECO:0000256" key="7">
    <source>
        <dbReference type="ARBA" id="ARBA00023224"/>
    </source>
</evidence>
<feature type="transmembrane region" description="Helical" evidence="11">
    <location>
        <begin position="21"/>
        <end position="41"/>
    </location>
</feature>
<evidence type="ECO:0000259" key="12">
    <source>
        <dbReference type="PROSITE" id="PS50111"/>
    </source>
</evidence>
<evidence type="ECO:0000256" key="1">
    <source>
        <dbReference type="ARBA" id="ARBA00004651"/>
    </source>
</evidence>
<dbReference type="PANTHER" id="PTHR32089:SF112">
    <property type="entry name" value="LYSOZYME-LIKE PROTEIN-RELATED"/>
    <property type="match status" value="1"/>
</dbReference>
<reference evidence="14" key="1">
    <citation type="journal article" date="2020" name="Appl. Environ. Microbiol.">
        <title>Medium-Chain Fatty Acid Synthesis by 'Candidatus Weimeria bifida' gen. nov., sp. nov., and 'Candidatus Pseudoramibacter fermentans' sp. nov.</title>
        <authorList>
            <person name="Scarborough M.J."/>
            <person name="Myers K.S."/>
            <person name="Donohue T.J."/>
            <person name="Noguera D.R."/>
        </authorList>
    </citation>
    <scope>NUCLEOTIDE SEQUENCE</scope>
    <source>
        <strain evidence="14">LCO1.1</strain>
    </source>
</reference>
<feature type="domain" description="Methyl-accepting transducer" evidence="12">
    <location>
        <begin position="387"/>
        <end position="637"/>
    </location>
</feature>
<evidence type="ECO:0000259" key="13">
    <source>
        <dbReference type="PROSITE" id="PS50885"/>
    </source>
</evidence>
<dbReference type="CDD" id="cd18773">
    <property type="entry name" value="PDC1_HK_sensor"/>
    <property type="match status" value="1"/>
</dbReference>
<keyword evidence="6 11" id="KW-0472">Membrane</keyword>
<dbReference type="CDD" id="cd11386">
    <property type="entry name" value="MCP_signal"/>
    <property type="match status" value="1"/>
</dbReference>
<feature type="coiled-coil region" evidence="10">
    <location>
        <begin position="374"/>
        <end position="408"/>
    </location>
</feature>
<dbReference type="GO" id="GO:0006935">
    <property type="term" value="P:chemotaxis"/>
    <property type="evidence" value="ECO:0007669"/>
    <property type="project" value="UniProtKB-KW"/>
</dbReference>
<dbReference type="SMART" id="SM00304">
    <property type="entry name" value="HAMP"/>
    <property type="match status" value="1"/>
</dbReference>
<keyword evidence="5 11" id="KW-1133">Transmembrane helix</keyword>
<keyword evidence="15" id="KW-1185">Reference proteome</keyword>
<dbReference type="Gene3D" id="1.10.287.950">
    <property type="entry name" value="Methyl-accepting chemotaxis protein"/>
    <property type="match status" value="1"/>
</dbReference>
<dbReference type="Pfam" id="PF02743">
    <property type="entry name" value="dCache_1"/>
    <property type="match status" value="1"/>
</dbReference>
<evidence type="ECO:0000313" key="14">
    <source>
        <dbReference type="EMBL" id="MQN00952.1"/>
    </source>
</evidence>
<keyword evidence="2" id="KW-1003">Cell membrane</keyword>
<evidence type="ECO:0000256" key="5">
    <source>
        <dbReference type="ARBA" id="ARBA00022989"/>
    </source>
</evidence>
<protein>
    <submittedName>
        <fullName evidence="14">Methyl-accepting chemotaxis protein</fullName>
    </submittedName>
</protein>
<evidence type="ECO:0000256" key="10">
    <source>
        <dbReference type="SAM" id="Coils"/>
    </source>
</evidence>
<comment type="similarity">
    <text evidence="8">Belongs to the methyl-accepting chemotaxis (MCP) protein family.</text>
</comment>
<evidence type="ECO:0000256" key="11">
    <source>
        <dbReference type="SAM" id="Phobius"/>
    </source>
</evidence>
<evidence type="ECO:0000256" key="8">
    <source>
        <dbReference type="ARBA" id="ARBA00029447"/>
    </source>
</evidence>
<dbReference type="PANTHER" id="PTHR32089">
    <property type="entry name" value="METHYL-ACCEPTING CHEMOTAXIS PROTEIN MCPB"/>
    <property type="match status" value="1"/>
</dbReference>
<dbReference type="Pfam" id="PF00015">
    <property type="entry name" value="MCPsignal"/>
    <property type="match status" value="1"/>
</dbReference>
<accession>A0A6N7IYV0</accession>
<dbReference type="Proteomes" id="UP000460257">
    <property type="component" value="Unassembled WGS sequence"/>
</dbReference>
<dbReference type="InterPro" id="IPR003660">
    <property type="entry name" value="HAMP_dom"/>
</dbReference>
<keyword evidence="7 9" id="KW-0807">Transducer</keyword>
<feature type="domain" description="HAMP" evidence="13">
    <location>
        <begin position="316"/>
        <end position="368"/>
    </location>
</feature>
<evidence type="ECO:0000256" key="4">
    <source>
        <dbReference type="ARBA" id="ARBA00022692"/>
    </source>
</evidence>
<dbReference type="SUPFAM" id="SSF58104">
    <property type="entry name" value="Methyl-accepting chemotaxis protein (MCP) signaling domain"/>
    <property type="match status" value="1"/>
</dbReference>
<dbReference type="InterPro" id="IPR033479">
    <property type="entry name" value="dCache_1"/>
</dbReference>
<dbReference type="CDD" id="cd12912">
    <property type="entry name" value="PDC2_MCP_like"/>
    <property type="match status" value="1"/>
</dbReference>
<dbReference type="SMART" id="SM00283">
    <property type="entry name" value="MA"/>
    <property type="match status" value="1"/>
</dbReference>
<evidence type="ECO:0000313" key="15">
    <source>
        <dbReference type="Proteomes" id="UP000460257"/>
    </source>
</evidence>
<evidence type="ECO:0000256" key="6">
    <source>
        <dbReference type="ARBA" id="ARBA00023136"/>
    </source>
</evidence>
<keyword evidence="3" id="KW-0145">Chemotaxis</keyword>
<dbReference type="Pfam" id="PF00672">
    <property type="entry name" value="HAMP"/>
    <property type="match status" value="1"/>
</dbReference>
<comment type="subcellular location">
    <subcellularLocation>
        <location evidence="1">Cell membrane</location>
        <topology evidence="1">Multi-pass membrane protein</topology>
    </subcellularLocation>
</comment>
<dbReference type="GO" id="GO:0005886">
    <property type="term" value="C:plasma membrane"/>
    <property type="evidence" value="ECO:0007669"/>
    <property type="project" value="UniProtKB-SubCell"/>
</dbReference>
<evidence type="ECO:0000256" key="9">
    <source>
        <dbReference type="PROSITE-ProRule" id="PRU00284"/>
    </source>
</evidence>
<dbReference type="Gene3D" id="3.30.450.20">
    <property type="entry name" value="PAS domain"/>
    <property type="match status" value="2"/>
</dbReference>
<dbReference type="Gene3D" id="6.10.340.10">
    <property type="match status" value="1"/>
</dbReference>
<dbReference type="EMBL" id="VOGC01000002">
    <property type="protein sequence ID" value="MQN00952.1"/>
    <property type="molecule type" value="Genomic_DNA"/>
</dbReference>
<gene>
    <name evidence="14" type="ORF">FRC54_03020</name>
</gene>
<keyword evidence="4 11" id="KW-0812">Transmembrane</keyword>
<dbReference type="PROSITE" id="PS50111">
    <property type="entry name" value="CHEMOTAXIS_TRANSDUC_2"/>
    <property type="match status" value="1"/>
</dbReference>
<organism evidence="14 15">
    <name type="scientific">Candidatus Weimeria bifida</name>
    <dbReference type="NCBI Taxonomy" id="2599074"/>
    <lineage>
        <taxon>Bacteria</taxon>
        <taxon>Bacillati</taxon>
        <taxon>Bacillota</taxon>
        <taxon>Clostridia</taxon>
        <taxon>Lachnospirales</taxon>
        <taxon>Lachnospiraceae</taxon>
        <taxon>Candidatus Weimeria</taxon>
    </lineage>
</organism>
<comment type="caution">
    <text evidence="14">The sequence shown here is derived from an EMBL/GenBank/DDBJ whole genome shotgun (WGS) entry which is preliminary data.</text>
</comment>
<proteinExistence type="inferred from homology"/>
<dbReference type="GO" id="GO:0007165">
    <property type="term" value="P:signal transduction"/>
    <property type="evidence" value="ECO:0007669"/>
    <property type="project" value="UniProtKB-KW"/>
</dbReference>
<sequence>MKGKKQSEKVTAVSKKVLSRMLPIFILDIAVIVTVIFFFGGRVIRNMLYTSLESEASDDAGTVNRELNATFYYLNGIADTIENVEWKDDKEITTYLGTTMKRYPLIPTGAYLGLSDKKYLDPSGWNPGKDYDVTTMSWYKQGMSYNNKYFYYSGEPYFDDDTKKLCTTVIRHVHLKDGREGVFACDLMIESIQKSLKKITFYNTGHVMMVTKKGMILANPTDSLNGKTLTKSNDPLFKALSKSSNHKNGQVTTISTSRGTYYTVSENISGTDWDVVIYADRASVLSDIIYMIIIVLVLGIIAVVVYIIVMMYLLKKYIRKPVESLTDNIGHIAQGDFTVDIETKGNDEIAYMNRSMDDFIGGMRGSISNLKDVAEKLIRDSKTTQDAAESLEKAADEQSISMDQIRENTKNMADAVTDVAQNATTLAQTVSDLVTSENQVEEVMKALVDKANDGQTDMSAVADNMDNIVVSMNEMDDAVKSVDQAADEITKIVDLIDEISDQTELLSLNASIEAARAGEAGKGFAVVASEIGGLATNSAEDTKKISDIVAKMSKRVKDLSAKAQANTQLINDSASSVSTAAETFKSITEEVHKATNTLSSMTDMMGKVNDVASTMASASEEQSATTQEIAATVETVAENAKGVAESSKDVFGASSSVSDAADSINGDLNRFTIQK</sequence>
<dbReference type="AlphaFoldDB" id="A0A6N7IYV0"/>
<feature type="transmembrane region" description="Helical" evidence="11">
    <location>
        <begin position="288"/>
        <end position="314"/>
    </location>
</feature>
<dbReference type="PROSITE" id="PS50885">
    <property type="entry name" value="HAMP"/>
    <property type="match status" value="1"/>
</dbReference>
<keyword evidence="10" id="KW-0175">Coiled coil</keyword>
<evidence type="ECO:0000256" key="3">
    <source>
        <dbReference type="ARBA" id="ARBA00022500"/>
    </source>
</evidence>
<evidence type="ECO:0000256" key="2">
    <source>
        <dbReference type="ARBA" id="ARBA00022475"/>
    </source>
</evidence>
<name>A0A6N7IYV0_9FIRM</name>
<dbReference type="CDD" id="cd06225">
    <property type="entry name" value="HAMP"/>
    <property type="match status" value="1"/>
</dbReference>